<dbReference type="Pfam" id="PF01187">
    <property type="entry name" value="MIF"/>
    <property type="match status" value="1"/>
</dbReference>
<protein>
    <submittedName>
        <fullName evidence="2">Uncharacterized protein</fullName>
    </submittedName>
</protein>
<dbReference type="OrthoDB" id="6080988at2759"/>
<dbReference type="Proteomes" id="UP000007110">
    <property type="component" value="Unassembled WGS sequence"/>
</dbReference>
<organism evidence="2 3">
    <name type="scientific">Strongylocentrotus purpuratus</name>
    <name type="common">Purple sea urchin</name>
    <dbReference type="NCBI Taxonomy" id="7668"/>
    <lineage>
        <taxon>Eukaryota</taxon>
        <taxon>Metazoa</taxon>
        <taxon>Echinodermata</taxon>
        <taxon>Eleutherozoa</taxon>
        <taxon>Echinozoa</taxon>
        <taxon>Echinoidea</taxon>
        <taxon>Euechinoidea</taxon>
        <taxon>Echinacea</taxon>
        <taxon>Camarodonta</taxon>
        <taxon>Echinidea</taxon>
        <taxon>Strongylocentrotidae</taxon>
        <taxon>Strongylocentrotus</taxon>
    </lineage>
</organism>
<dbReference type="KEGG" id="spu:754218"/>
<dbReference type="SUPFAM" id="SSF55331">
    <property type="entry name" value="Tautomerase/MIF"/>
    <property type="match status" value="1"/>
</dbReference>
<name>A0A7M7G0N2_STRPU</name>
<dbReference type="GeneID" id="754218"/>
<dbReference type="Gene3D" id="3.30.429.10">
    <property type="entry name" value="Macrophage Migration Inhibitory Factor"/>
    <property type="match status" value="1"/>
</dbReference>
<comment type="similarity">
    <text evidence="1">Belongs to the MIF family.</text>
</comment>
<proteinExistence type="inferred from homology"/>
<reference evidence="3" key="1">
    <citation type="submission" date="2015-02" db="EMBL/GenBank/DDBJ databases">
        <title>Genome sequencing for Strongylocentrotus purpuratus.</title>
        <authorList>
            <person name="Murali S."/>
            <person name="Liu Y."/>
            <person name="Vee V."/>
            <person name="English A."/>
            <person name="Wang M."/>
            <person name="Skinner E."/>
            <person name="Han Y."/>
            <person name="Muzny D.M."/>
            <person name="Worley K.C."/>
            <person name="Gibbs R.A."/>
        </authorList>
    </citation>
    <scope>NUCLEOTIDE SEQUENCE</scope>
</reference>
<dbReference type="EnsemblMetazoa" id="XM_001178255">
    <property type="protein sequence ID" value="XP_001178255"/>
    <property type="gene ID" value="LOC754218"/>
</dbReference>
<reference evidence="2" key="2">
    <citation type="submission" date="2021-01" db="UniProtKB">
        <authorList>
            <consortium name="EnsemblMetazoa"/>
        </authorList>
    </citation>
    <scope>IDENTIFICATION</scope>
</reference>
<dbReference type="RefSeq" id="XP_001178255.2">
    <property type="nucleotide sequence ID" value="XM_001178255.4"/>
</dbReference>
<dbReference type="InterPro" id="IPR001398">
    <property type="entry name" value="Macrophage_inhib_fac"/>
</dbReference>
<sequence length="122" mass="13767">MMLRCVVHVNTPACKLSDSFRTQLATMVAKRYDLQTENIIVLIREGLRLMRAGTKDACGYIELFGCDAIFDDAEKNREDTTALIQLLQKESGIPLARLFVLMRPQWSTNWGKIGGQSLVMDT</sequence>
<dbReference type="AlphaFoldDB" id="A0A7M7G0N2"/>
<evidence type="ECO:0000313" key="3">
    <source>
        <dbReference type="Proteomes" id="UP000007110"/>
    </source>
</evidence>
<dbReference type="OMA" id="VLMRPQW"/>
<keyword evidence="3" id="KW-1185">Reference proteome</keyword>
<dbReference type="InterPro" id="IPR014347">
    <property type="entry name" value="Tautomerase/MIF_sf"/>
</dbReference>
<evidence type="ECO:0000256" key="1">
    <source>
        <dbReference type="ARBA" id="ARBA00005851"/>
    </source>
</evidence>
<accession>A0A7M7G0N2</accession>
<evidence type="ECO:0000313" key="2">
    <source>
        <dbReference type="EnsemblMetazoa" id="XP_001178255"/>
    </source>
</evidence>
<dbReference type="InParanoid" id="A0A7M7G0N2"/>